<feature type="domain" description="HTH luxR-type" evidence="6">
    <location>
        <begin position="165"/>
        <end position="230"/>
    </location>
</feature>
<dbReference type="CDD" id="cd17535">
    <property type="entry name" value="REC_NarL-like"/>
    <property type="match status" value="1"/>
</dbReference>
<evidence type="ECO:0000313" key="8">
    <source>
        <dbReference type="EMBL" id="MFC0680044.1"/>
    </source>
</evidence>
<dbReference type="SMART" id="SM00448">
    <property type="entry name" value="REC"/>
    <property type="match status" value="1"/>
</dbReference>
<dbReference type="SUPFAM" id="SSF46894">
    <property type="entry name" value="C-terminal effector domain of the bipartite response regulators"/>
    <property type="match status" value="1"/>
</dbReference>
<name>A0ABV6RSU3_9GAMM</name>
<proteinExistence type="predicted"/>
<dbReference type="RefSeq" id="WP_386671434.1">
    <property type="nucleotide sequence ID" value="NZ_JBHLTG010000005.1"/>
</dbReference>
<accession>A0ABV6RSU3</accession>
<dbReference type="SMART" id="SM00421">
    <property type="entry name" value="HTH_LUXR"/>
    <property type="match status" value="1"/>
</dbReference>
<evidence type="ECO:0000256" key="3">
    <source>
        <dbReference type="ARBA" id="ARBA00023125"/>
    </source>
</evidence>
<dbReference type="CDD" id="cd06170">
    <property type="entry name" value="LuxR_C_like"/>
    <property type="match status" value="1"/>
</dbReference>
<keyword evidence="4" id="KW-0804">Transcription</keyword>
<dbReference type="Gene3D" id="3.40.50.2300">
    <property type="match status" value="1"/>
</dbReference>
<dbReference type="Pfam" id="PF00196">
    <property type="entry name" value="GerE"/>
    <property type="match status" value="1"/>
</dbReference>
<keyword evidence="9" id="KW-1185">Reference proteome</keyword>
<dbReference type="SUPFAM" id="SSF52172">
    <property type="entry name" value="CheY-like"/>
    <property type="match status" value="1"/>
</dbReference>
<gene>
    <name evidence="8" type="ORF">ACFFGH_19590</name>
</gene>
<evidence type="ECO:0000259" key="7">
    <source>
        <dbReference type="PROSITE" id="PS50110"/>
    </source>
</evidence>
<evidence type="ECO:0000256" key="5">
    <source>
        <dbReference type="PROSITE-ProRule" id="PRU00169"/>
    </source>
</evidence>
<dbReference type="InterPro" id="IPR039420">
    <property type="entry name" value="WalR-like"/>
</dbReference>
<evidence type="ECO:0000256" key="1">
    <source>
        <dbReference type="ARBA" id="ARBA00022553"/>
    </source>
</evidence>
<dbReference type="Pfam" id="PF00072">
    <property type="entry name" value="Response_reg"/>
    <property type="match status" value="1"/>
</dbReference>
<comment type="caution">
    <text evidence="8">The sequence shown here is derived from an EMBL/GenBank/DDBJ whole genome shotgun (WGS) entry which is preliminary data.</text>
</comment>
<dbReference type="InterPro" id="IPR011006">
    <property type="entry name" value="CheY-like_superfamily"/>
</dbReference>
<dbReference type="PANTHER" id="PTHR43214:SF24">
    <property type="entry name" value="TRANSCRIPTIONAL REGULATORY PROTEIN NARL-RELATED"/>
    <property type="match status" value="1"/>
</dbReference>
<reference evidence="8 9" key="1">
    <citation type="submission" date="2024-09" db="EMBL/GenBank/DDBJ databases">
        <authorList>
            <person name="Sun Q."/>
            <person name="Mori K."/>
        </authorList>
    </citation>
    <scope>NUCLEOTIDE SEQUENCE [LARGE SCALE GENOMIC DNA]</scope>
    <source>
        <strain evidence="8 9">KCTC 23076</strain>
    </source>
</reference>
<dbReference type="PROSITE" id="PS50043">
    <property type="entry name" value="HTH_LUXR_2"/>
    <property type="match status" value="1"/>
</dbReference>
<keyword evidence="3" id="KW-0238">DNA-binding</keyword>
<evidence type="ECO:0000313" key="9">
    <source>
        <dbReference type="Proteomes" id="UP001589896"/>
    </source>
</evidence>
<dbReference type="InterPro" id="IPR001789">
    <property type="entry name" value="Sig_transdc_resp-reg_receiver"/>
</dbReference>
<keyword evidence="2" id="KW-0805">Transcription regulation</keyword>
<sequence>MTEHGGGSARIRVLLVDDQALIRMGFRMVLESEPDLVVVGEADDGASAGRAAGALKPDVVVMDVRMPGMDGIQATAAITERLPQTKVLIVTTYDVDEYAFAGLRAGASGFLLKSARPAELVAAIRTIAQGDAVVEPRVTRRLLELFGTQLPVGSAAEAARPGGRLDSRLAPLTDRELEVFTAIARGYSNADIGREFHLSESTVKTHVGRILLKLDLRDRVHAVILGYETGIVAPGDAG</sequence>
<dbReference type="PROSITE" id="PS50110">
    <property type="entry name" value="RESPONSE_REGULATORY"/>
    <property type="match status" value="1"/>
</dbReference>
<feature type="modified residue" description="4-aspartylphosphate" evidence="5">
    <location>
        <position position="63"/>
    </location>
</feature>
<keyword evidence="1 5" id="KW-0597">Phosphoprotein</keyword>
<evidence type="ECO:0000256" key="2">
    <source>
        <dbReference type="ARBA" id="ARBA00023015"/>
    </source>
</evidence>
<dbReference type="PANTHER" id="PTHR43214">
    <property type="entry name" value="TWO-COMPONENT RESPONSE REGULATOR"/>
    <property type="match status" value="1"/>
</dbReference>
<dbReference type="EMBL" id="JBHLTG010000005">
    <property type="protein sequence ID" value="MFC0680044.1"/>
    <property type="molecule type" value="Genomic_DNA"/>
</dbReference>
<organism evidence="8 9">
    <name type="scientific">Lysobacter korlensis</name>
    <dbReference type="NCBI Taxonomy" id="553636"/>
    <lineage>
        <taxon>Bacteria</taxon>
        <taxon>Pseudomonadati</taxon>
        <taxon>Pseudomonadota</taxon>
        <taxon>Gammaproteobacteria</taxon>
        <taxon>Lysobacterales</taxon>
        <taxon>Lysobacteraceae</taxon>
        <taxon>Lysobacter</taxon>
    </lineage>
</organism>
<evidence type="ECO:0000259" key="6">
    <source>
        <dbReference type="PROSITE" id="PS50043"/>
    </source>
</evidence>
<dbReference type="Proteomes" id="UP001589896">
    <property type="component" value="Unassembled WGS sequence"/>
</dbReference>
<protein>
    <submittedName>
        <fullName evidence="8">Response regulator</fullName>
    </submittedName>
</protein>
<dbReference type="InterPro" id="IPR016032">
    <property type="entry name" value="Sig_transdc_resp-reg_C-effctor"/>
</dbReference>
<dbReference type="PRINTS" id="PR00038">
    <property type="entry name" value="HTHLUXR"/>
</dbReference>
<dbReference type="PROSITE" id="PS00622">
    <property type="entry name" value="HTH_LUXR_1"/>
    <property type="match status" value="1"/>
</dbReference>
<dbReference type="InterPro" id="IPR000792">
    <property type="entry name" value="Tscrpt_reg_LuxR_C"/>
</dbReference>
<feature type="domain" description="Response regulatory" evidence="7">
    <location>
        <begin position="12"/>
        <end position="128"/>
    </location>
</feature>
<dbReference type="InterPro" id="IPR058245">
    <property type="entry name" value="NreC/VraR/RcsB-like_REC"/>
</dbReference>
<evidence type="ECO:0000256" key="4">
    <source>
        <dbReference type="ARBA" id="ARBA00023163"/>
    </source>
</evidence>